<dbReference type="PROSITE" id="PS50237">
    <property type="entry name" value="HECT"/>
    <property type="match status" value="1"/>
</dbReference>
<dbReference type="Gene3D" id="3.90.1750.10">
    <property type="entry name" value="Hect, E3 ligase catalytic domains"/>
    <property type="match status" value="1"/>
</dbReference>
<dbReference type="Pfam" id="PF06025">
    <property type="entry name" value="DUF913"/>
    <property type="match status" value="1"/>
</dbReference>
<dbReference type="FunFam" id="3.90.1750.10:FF:000003">
    <property type="entry name" value="E3 ubiquitin-protein ligase UPL1"/>
    <property type="match status" value="1"/>
</dbReference>
<evidence type="ECO:0000256" key="3">
    <source>
        <dbReference type="ARBA" id="ARBA00004906"/>
    </source>
</evidence>
<dbReference type="GO" id="GO:0005737">
    <property type="term" value="C:cytoplasm"/>
    <property type="evidence" value="ECO:0007669"/>
    <property type="project" value="TreeGrafter"/>
</dbReference>
<reference evidence="14" key="1">
    <citation type="journal article" date="2020" name="Microb. Genom.">
        <title>Genetic diversity of clinical and environmental Mucorales isolates obtained from an investigation of mucormycosis cases among solid organ transplant recipients.</title>
        <authorList>
            <person name="Nguyen M.H."/>
            <person name="Kaul D."/>
            <person name="Muto C."/>
            <person name="Cheng S.J."/>
            <person name="Richter R.A."/>
            <person name="Bruno V.M."/>
            <person name="Liu G."/>
            <person name="Beyhan S."/>
            <person name="Sundermann A.J."/>
            <person name="Mounaud S."/>
            <person name="Pasculle A.W."/>
            <person name="Nierman W.C."/>
            <person name="Driscoll E."/>
            <person name="Cumbie R."/>
            <person name="Clancy C.J."/>
            <person name="Dupont C.L."/>
        </authorList>
    </citation>
    <scope>NUCLEOTIDE SEQUENCE</scope>
    <source>
        <strain evidence="14">GL11</strain>
    </source>
</reference>
<comment type="subcellular location">
    <subcellularLocation>
        <location evidence="2">Nucleus</location>
    </subcellularLocation>
</comment>
<dbReference type="Gene3D" id="3.30.2410.10">
    <property type="entry name" value="Hect, E3 ligase catalytic domain"/>
    <property type="match status" value="1"/>
</dbReference>
<evidence type="ECO:0000256" key="5">
    <source>
        <dbReference type="ARBA" id="ARBA00022448"/>
    </source>
</evidence>
<name>A0A9P7BXQ7_RHIOR</name>
<keyword evidence="7 11" id="KW-0833">Ubl conjugation pathway</keyword>
<evidence type="ECO:0000256" key="11">
    <source>
        <dbReference type="PROSITE-ProRule" id="PRU00104"/>
    </source>
</evidence>
<dbReference type="OrthoDB" id="8068875at2759"/>
<accession>A0A9P7BXQ7</accession>
<dbReference type="FunFam" id="3.30.2410.10:FF:000004">
    <property type="entry name" value="E3 ubiquitin-protein ligase HUWE1, variant"/>
    <property type="match status" value="1"/>
</dbReference>
<dbReference type="Proteomes" id="UP000716291">
    <property type="component" value="Unassembled WGS sequence"/>
</dbReference>
<comment type="caution">
    <text evidence="14">The sequence shown here is derived from an EMBL/GenBank/DDBJ whole genome shotgun (WGS) entry which is preliminary data.</text>
</comment>
<dbReference type="InterPro" id="IPR025527">
    <property type="entry name" value="HUWE1/Rev1_UBM"/>
</dbReference>
<dbReference type="FunFam" id="3.90.1750.10:FF:000026">
    <property type="entry name" value="E3 ubiquitin-protein ligase HACE1"/>
    <property type="match status" value="1"/>
</dbReference>
<keyword evidence="9" id="KW-0539">Nucleus</keyword>
<feature type="domain" description="HECT" evidence="13">
    <location>
        <begin position="2783"/>
        <end position="3119"/>
    </location>
</feature>
<feature type="compositionally biased region" description="Acidic residues" evidence="12">
    <location>
        <begin position="1876"/>
        <end position="1886"/>
    </location>
</feature>
<dbReference type="Pfam" id="PF00632">
    <property type="entry name" value="HECT"/>
    <property type="match status" value="1"/>
</dbReference>
<proteinExistence type="inferred from homology"/>
<gene>
    <name evidence="14" type="ORF">G6F64_000449</name>
</gene>
<evidence type="ECO:0000256" key="12">
    <source>
        <dbReference type="SAM" id="MobiDB-lite"/>
    </source>
</evidence>
<feature type="region of interest" description="Disordered" evidence="12">
    <location>
        <begin position="2055"/>
        <end position="2074"/>
    </location>
</feature>
<feature type="region of interest" description="Disordered" evidence="12">
    <location>
        <begin position="1771"/>
        <end position="1886"/>
    </location>
</feature>
<feature type="compositionally biased region" description="Acidic residues" evidence="12">
    <location>
        <begin position="1797"/>
        <end position="1827"/>
    </location>
</feature>
<dbReference type="EC" id="2.3.2.26" evidence="4"/>
<comment type="similarity">
    <text evidence="10">Belongs to the UPL family. TOM1/PTR1 subfamily.</text>
</comment>
<evidence type="ECO:0000313" key="15">
    <source>
        <dbReference type="Proteomes" id="UP000716291"/>
    </source>
</evidence>
<dbReference type="InterPro" id="IPR010314">
    <property type="entry name" value="E3_Ub_ligase_DUF913"/>
</dbReference>
<protein>
    <recommendedName>
        <fullName evidence="4">HECT-type E3 ubiquitin transferase</fullName>
        <ecNumber evidence="4">2.3.2.26</ecNumber>
    </recommendedName>
</protein>
<dbReference type="PANTHER" id="PTHR11254:SF67">
    <property type="entry name" value="E3 UBIQUITIN-PROTEIN LIGASE HUWE1"/>
    <property type="match status" value="1"/>
</dbReference>
<keyword evidence="8" id="KW-0509">mRNA transport</keyword>
<feature type="compositionally biased region" description="Basic and acidic residues" evidence="12">
    <location>
        <begin position="2147"/>
        <end position="2159"/>
    </location>
</feature>
<evidence type="ECO:0000256" key="9">
    <source>
        <dbReference type="ARBA" id="ARBA00023242"/>
    </source>
</evidence>
<evidence type="ECO:0000256" key="8">
    <source>
        <dbReference type="ARBA" id="ARBA00022816"/>
    </source>
</evidence>
<dbReference type="GO" id="GO:0005634">
    <property type="term" value="C:nucleus"/>
    <property type="evidence" value="ECO:0007669"/>
    <property type="project" value="UniProtKB-SubCell"/>
</dbReference>
<dbReference type="GO" id="GO:0006511">
    <property type="term" value="P:ubiquitin-dependent protein catabolic process"/>
    <property type="evidence" value="ECO:0007669"/>
    <property type="project" value="TreeGrafter"/>
</dbReference>
<evidence type="ECO:0000256" key="1">
    <source>
        <dbReference type="ARBA" id="ARBA00000885"/>
    </source>
</evidence>
<evidence type="ECO:0000256" key="4">
    <source>
        <dbReference type="ARBA" id="ARBA00012485"/>
    </source>
</evidence>
<dbReference type="GO" id="GO:0061630">
    <property type="term" value="F:ubiquitin protein ligase activity"/>
    <property type="evidence" value="ECO:0007669"/>
    <property type="project" value="UniProtKB-EC"/>
</dbReference>
<comment type="catalytic activity">
    <reaction evidence="1">
        <text>S-ubiquitinyl-[E2 ubiquitin-conjugating enzyme]-L-cysteine + [acceptor protein]-L-lysine = [E2 ubiquitin-conjugating enzyme]-L-cysteine + N(6)-ubiquitinyl-[acceptor protein]-L-lysine.</text>
        <dbReference type="EC" id="2.3.2.26"/>
    </reaction>
</comment>
<dbReference type="EMBL" id="JAANQT010000027">
    <property type="protein sequence ID" value="KAG1315691.1"/>
    <property type="molecule type" value="Genomic_DNA"/>
</dbReference>
<evidence type="ECO:0000256" key="2">
    <source>
        <dbReference type="ARBA" id="ARBA00004123"/>
    </source>
</evidence>
<feature type="region of interest" description="Disordered" evidence="12">
    <location>
        <begin position="2144"/>
        <end position="2169"/>
    </location>
</feature>
<dbReference type="InterPro" id="IPR035983">
    <property type="entry name" value="Hect_E3_ubiquitin_ligase"/>
</dbReference>
<evidence type="ECO:0000256" key="10">
    <source>
        <dbReference type="ARBA" id="ARBA00034494"/>
    </source>
</evidence>
<feature type="region of interest" description="Disordered" evidence="12">
    <location>
        <begin position="2249"/>
        <end position="2278"/>
    </location>
</feature>
<feature type="compositionally biased region" description="Basic and acidic residues" evidence="12">
    <location>
        <begin position="1585"/>
        <end position="1604"/>
    </location>
</feature>
<feature type="compositionally biased region" description="Polar residues" evidence="12">
    <location>
        <begin position="2055"/>
        <end position="2064"/>
    </location>
</feature>
<dbReference type="InterPro" id="IPR050409">
    <property type="entry name" value="E3_ubiq-protein_ligase"/>
</dbReference>
<feature type="compositionally biased region" description="Acidic residues" evidence="12">
    <location>
        <begin position="1771"/>
        <end position="1790"/>
    </location>
</feature>
<dbReference type="PANTHER" id="PTHR11254">
    <property type="entry name" value="HECT DOMAIN UBIQUITIN-PROTEIN LIGASE"/>
    <property type="match status" value="1"/>
</dbReference>
<organism evidence="14 15">
    <name type="scientific">Rhizopus oryzae</name>
    <name type="common">Mucormycosis agent</name>
    <name type="synonym">Rhizopus arrhizus var. delemar</name>
    <dbReference type="NCBI Taxonomy" id="64495"/>
    <lineage>
        <taxon>Eukaryota</taxon>
        <taxon>Fungi</taxon>
        <taxon>Fungi incertae sedis</taxon>
        <taxon>Mucoromycota</taxon>
        <taxon>Mucoromycotina</taxon>
        <taxon>Mucoromycetes</taxon>
        <taxon>Mucorales</taxon>
        <taxon>Mucorineae</taxon>
        <taxon>Rhizopodaceae</taxon>
        <taxon>Rhizopus</taxon>
    </lineage>
</organism>
<keyword evidence="6" id="KW-0808">Transferase</keyword>
<feature type="compositionally biased region" description="Low complexity" evidence="12">
    <location>
        <begin position="1575"/>
        <end position="1584"/>
    </location>
</feature>
<dbReference type="CDD" id="cd00078">
    <property type="entry name" value="HECTc"/>
    <property type="match status" value="1"/>
</dbReference>
<dbReference type="InterPro" id="IPR000569">
    <property type="entry name" value="HECT_dom"/>
</dbReference>
<keyword evidence="15" id="KW-1185">Reference proteome</keyword>
<dbReference type="GO" id="GO:0051028">
    <property type="term" value="P:mRNA transport"/>
    <property type="evidence" value="ECO:0007669"/>
    <property type="project" value="UniProtKB-KW"/>
</dbReference>
<evidence type="ECO:0000256" key="7">
    <source>
        <dbReference type="ARBA" id="ARBA00022786"/>
    </source>
</evidence>
<dbReference type="Gene3D" id="3.30.2160.10">
    <property type="entry name" value="Hect, E3 ligase catalytic domain"/>
    <property type="match status" value="1"/>
</dbReference>
<dbReference type="InterPro" id="IPR010309">
    <property type="entry name" value="E3_Ub_ligase_DUF908"/>
</dbReference>
<dbReference type="GO" id="GO:0000209">
    <property type="term" value="P:protein polyubiquitination"/>
    <property type="evidence" value="ECO:0007669"/>
    <property type="project" value="TreeGrafter"/>
</dbReference>
<comment type="pathway">
    <text evidence="3">Protein modification; protein ubiquitination.</text>
</comment>
<evidence type="ECO:0000259" key="13">
    <source>
        <dbReference type="PROSITE" id="PS50237"/>
    </source>
</evidence>
<feature type="compositionally biased region" description="Acidic residues" evidence="12">
    <location>
        <begin position="1841"/>
        <end position="1859"/>
    </location>
</feature>
<keyword evidence="5" id="KW-0813">Transport</keyword>
<evidence type="ECO:0000256" key="6">
    <source>
        <dbReference type="ARBA" id="ARBA00022679"/>
    </source>
</evidence>
<dbReference type="Pfam" id="PF06012">
    <property type="entry name" value="DUF908"/>
    <property type="match status" value="1"/>
</dbReference>
<dbReference type="Pfam" id="PF14377">
    <property type="entry name" value="UBM"/>
    <property type="match status" value="2"/>
</dbReference>
<feature type="region of interest" description="Disordered" evidence="12">
    <location>
        <begin position="1558"/>
        <end position="1604"/>
    </location>
</feature>
<dbReference type="SMART" id="SM00119">
    <property type="entry name" value="HECTc"/>
    <property type="match status" value="1"/>
</dbReference>
<feature type="active site" description="Glycyl thioester intermediate" evidence="11">
    <location>
        <position position="3086"/>
    </location>
</feature>
<sequence length="3119" mass="357683">MKIKRTPIKTLPSLPPELSNIIRHLEQEDEIKPWTEEIKEWNYPRSDFFQFVTVLNRFDEILENVLEATLALLLKPAQRMSNPTAAQSNFSIQKDKVITELAKNGDIAFLISAEPQHENKILMSFYKEEGGELESIATTVMGEIETDQDIFWEIVNKHQVPSEYHFELLNKIRLANHNNTHTMPETTAQNRLYIYEPNLIMQITQLVCYDNHIPIDIQTYALYALDAIARHRIKLAEVLNALNAAANHGILLHILRRLSNESAYPQSFLDAFFTLLSYLTDTAIGGQMLSSAGIVNVSIHIIDNENIQPNVLTKVISLLDIAFDSLDNAYPNFFSSNGLNASIKALKFQIDTCINGHNHHDSIMLIKSILRFFIRMIKSSGAGSSLRNLMETSIPYVLCKIMEHHTLFGSTVFGLALSLYASYIHMEPTSLAVLQEVQVPQTFLKAFKTYDGYCDVTLLLNVIDAFSATCLNEEGLEMFQEIQPLFHFFDLLSSSHFLGNPMEVADTSEIGGEMSEFVRHQPALKGQIFSCVHDMLQKVIKLGGSDEGKPEDNSHVLVYNKVPLRDSNAKVENRLLSMIEMVARFLEGFLEFGNAKEFINYNGHKILLQYYSLPVLPFDYYLSNAFGALSDVFKVLTEKQTMVIVEAIVDEVKKIASIVIKPEPSKRSSVADFIYVDGTNTELLKEGNRVFREFSFLIGHVGLLSSTLALLVLQKDEPCDDFIDWLYVNRKNRLKNNEQNDDFFELLGLIHRYLIWENILLRNAVPRPWYAKEVKLNSDGTAEEVEQSDLTDPKIVNTRRFAELLGGVSPVIMPLLQSIIKLEPYSNRNLSVKEGRKLFLISQGIANLMLNNFQWLQESGSSESRYDYVAAMSALFSMLILEDKERRHMVSLVAVWFGMLGGVRWIIDNLAKPLWREVEVMIEENQQETPLFERINLCLELLFPALHHLALPSLYSNHTLKKTAAQQKELALLFPENWLMFVRSEILKIHPLLECSSLARFPKLSIRALLGCVKQCLYVHGERDMTVDSESSSAHVFIEEGYTNDRLVSLNFFLIKALYSEPVTHDDLVQDTDDIPEDDHDEDYEDIEEDECSDFSPIVDTKLAALLLNHTRDQIRDNLPNILTQLVQDRDDLDFIVRDTLIALICGGPRQTGQNTKLMAQFFEGMTAEHTDKRALFESCINRIRIFALMLREPEVHDFAVQWVSTISKFVGWSDFLNMMVTTPEFPNPKWLTTLFLILETHIARSENDLEEEEEIDTDKVLQHDQATRLLEHCIQLLSLDTLSEDNLLATLRILIRLTKRTELVGEFLTSNGLEALLKRPRAKFESSIKVQQAYVIIILRHLIENKRVMEECMKEWLCFWARRYTSGDVSMDKIVKAGQAVFLRSPANFFNVCKQVCRIKNRANGKTTIHYIGNTENEDDNKENEDVPGDIESRSVIHFLLHELVKVQATESQSNWKFGYTGYLIECILELVSSYPSCKYDVISYEIPKDIEFHYAPDMVPNSDRSILNLLLNILVPFGPVNARTDTERKKKGIYIWTTGLLVALCYDTTHSINARSIDDKSSDESEGSEDQQQEQQEQQQEQQKPKKERQNKQGAQEKKRSEMLETVRRHVLQAIAKFFDYYIKAKTKNSKKYTKYYALSELCYHILNARPAAINPDYISPPNIKDVNVMDLSKLMLDNNFVQLLIDAIQDVDVNYPHAKTILNALLRPLEKLTKIAGRLQQTPTEEDKEEEADQAKYFDMFHQRSESPVDDMDELYRNSSMAILDGTAVEEEEGSSMDESSDDEDIEMASSGEEVIEIIQDEESTENESMNEVEGEEDEEDREMDELMRNHRHHLPDTDEEGSDSTDESSDEDEDGSPISYDTDDSSHLDYSEMSDDIESENDSDWRAANSELQREFSIMDNPLADEDQDTEEEEPVDGVRGYDLAMRRRYANGSRNMGVNNHSNAIHIPSVTMALSSNNELSFRPGESSAIRDDIILHPLLRGYVSHSASEIKEALTGNASMSHLQPYEDIIGHGALFMLRSVVSSQNRRERDADIDEDILDVDPGSQFISDCNTPTTAPTLEEDSRSTDNEDKNVLRLLLEFTPIATVDRWDQVTQMAHITSTAAAKTTVLAEHLLNILRPDSTEENDQDRESMDEVFFDSRNNDEDHESHGEVEDMDEEAEQREDGIRVVIRGEEMDLTGSGLDTEFLEALPEDLRAEILNAQMEGHQPVIELSAEQGLDPEFLAALPDDVREDLLREEEVLVSRRRQDSEDQGEAIPYSPESHSGQTEEQVEEDIFVARTSDSRVSDDDAFYEAANDSQAIPPTFTRYSNAIRIVDRSQLAILTRLLFVPQSIVKALLNRLLLNLCENTKTRTDLLSLLICILQDECSDLAAVDRSFSRLFRQTDEVEGVEKERKSSNFVNKTPSLISQRCLEIIYYVVTWNWYSLRYFLSENERFENMENGKHKYSFLVLIDLLRRPSFLNNSKLTEQLMEVLAKICHPIRGLVKQLDEKTKSGDKKVDPEDLLPNIPTEYFERMVRVLTTNECSSRTFRFVLSTLSNLSYLEEGFEKIIQNLKLVANQSAEQIFKDLEVLLSILEKLKTGTQMETSALKQFSTATAHQMKLLRVLNTMHFLWTRQVDQQNEKEKKKMAIEVYKELKFQPLWCLLGSCLRIICDKEDLMDVATVLLPLVECFMCIARDYYTLDMLADEWYFFVEFTEEHKKILNTMIRNNPPLMNGSFFCLVTVPKILEFDNKRSYFNEALYKESSSREKFPPLQLSIRRDYIFEDTYQQLQDRTGDEIRYGKLKVHFQDEEGVDEGGVSREWFSALARQMFDPNYALFITSAADKLTYLPNRASGVNPDHLSYFKFVGRVIGKAIHDGRLLDAYFTRSFYKLILGRSIDYKDLEAIDPTYYKSLVWMLENDITNVIDLTFSVETDDFGTTKTIDLKPDGRNIPVTEENKHEYVYLIAQQRLVLAIKPQVDAFLEGFHEIIPSSLISIFNEQELELLISGLPDIDIDDWKANTVYQGYNFQSPQIQWFWRAVRSFDEEERAKLLQFATGTSKVPLGGFSALQGSNGLQKFQIHKEFSDINRLPSAHTCFNQIDLPQYQNYEDLRRNLFKAISECSTGFGFV</sequence>
<dbReference type="SUPFAM" id="SSF56204">
    <property type="entry name" value="Hect, E3 ligase catalytic domain"/>
    <property type="match status" value="1"/>
</dbReference>
<evidence type="ECO:0000313" key="14">
    <source>
        <dbReference type="EMBL" id="KAG1315691.1"/>
    </source>
</evidence>
<dbReference type="FunFam" id="3.30.2160.10:FF:000001">
    <property type="entry name" value="E3 ubiquitin-protein ligase NEDD4-like"/>
    <property type="match status" value="1"/>
</dbReference>